<accession>A0A5P8JV49</accession>
<name>A0A5P8JV49_9LACO</name>
<dbReference type="EMBL" id="CP045068">
    <property type="protein sequence ID" value="QFQ92559.1"/>
    <property type="molecule type" value="Genomic_DNA"/>
</dbReference>
<evidence type="ECO:0000313" key="1">
    <source>
        <dbReference type="EMBL" id="QFQ92559.1"/>
    </source>
</evidence>
<reference evidence="1 2" key="1">
    <citation type="submission" date="2019-10" db="EMBL/GenBank/DDBJ databases">
        <title>Genome sequencing of Lactobacillus manihotivorans.</title>
        <authorList>
            <person name="Kim K."/>
        </authorList>
    </citation>
    <scope>NUCLEOTIDE SEQUENCE [LARGE SCALE GENOMIC DNA]</scope>
    <source>
        <strain evidence="1 2">LM010</strain>
    </source>
</reference>
<dbReference type="Gene3D" id="3.40.50.300">
    <property type="entry name" value="P-loop containing nucleotide triphosphate hydrolases"/>
    <property type="match status" value="2"/>
</dbReference>
<evidence type="ECO:0000313" key="2">
    <source>
        <dbReference type="Proteomes" id="UP000388452"/>
    </source>
</evidence>
<sequence length="637" mass="72210">MKKNNSKVIDDGFVYQIQPAGGLDTKNEYFVRLGSVFMACVHVYEIPDTFSDFWLKKLTAVHGATAVVDYYTNLKINYAKQISSSISELEIQRHRAYSTTESDLIDQELLPLRKLSVELNKQGEVIKQVSMRIYLYADSVDHLNRKVNDVISDLATDGYGATVFLDENADEYKSMFLPIVEQSRLPSGRTGLPLSGQVMGLGYAHNQTSLSDPYGSYFGYTPTGGTVYWDMFRVTNTRTYYNTFLSGDLGSGKSTSLKKILWERAIRGDLVRVFDRTGEFATLVRKFKSTVINLDGSDGIINMFQVYPTQYDEKTSDPDVIASYRAHIGGLAIKYRLLDRDADERTANAFSQLCDRYYKQHHYLDPDRPPVTALAATEYPTLSDVVAFIQDASAKDLFPEMTRYYESILLSLGQLKSTFWDLFDGYSSFPDLSDLQVVSYQLSTIDAMQDSIQDLQIYNAIIDSYNNCMRLGHAQKKVYDAREKDLIDVQHWLMIIDECHTILNTDKSFVADFFVKLMSEDRKMFGSIVLATQRLERMFPSGANVSDKGMVKAVNALNQLYSLCQYKVLMKHDVSTIKTKEDPGILRSLFGNMMTEQDFASLPDFGKGEAYLLVGTDKLHMNFQVTDEELRTFEGGA</sequence>
<gene>
    <name evidence="1" type="ORF">LM010_14705</name>
</gene>
<keyword evidence="1" id="KW-0547">Nucleotide-binding</keyword>
<dbReference type="AlphaFoldDB" id="A0A5P8JV49"/>
<dbReference type="GO" id="GO:0005524">
    <property type="term" value="F:ATP binding"/>
    <property type="evidence" value="ECO:0007669"/>
    <property type="project" value="UniProtKB-KW"/>
</dbReference>
<dbReference type="RefSeq" id="WP_056963503.1">
    <property type="nucleotide sequence ID" value="NZ_CP045068.1"/>
</dbReference>
<organism evidence="1 2">
    <name type="scientific">Lacticaseibacillus manihotivorans</name>
    <dbReference type="NCBI Taxonomy" id="88233"/>
    <lineage>
        <taxon>Bacteria</taxon>
        <taxon>Bacillati</taxon>
        <taxon>Bacillota</taxon>
        <taxon>Bacilli</taxon>
        <taxon>Lactobacillales</taxon>
        <taxon>Lactobacillaceae</taxon>
        <taxon>Lacticaseibacillus</taxon>
    </lineage>
</organism>
<protein>
    <submittedName>
        <fullName evidence="1">ATP-binding protein</fullName>
    </submittedName>
</protein>
<dbReference type="InterPro" id="IPR027417">
    <property type="entry name" value="P-loop_NTPase"/>
</dbReference>
<keyword evidence="1" id="KW-0067">ATP-binding</keyword>
<dbReference type="Proteomes" id="UP000388452">
    <property type="component" value="Chromosome"/>
</dbReference>
<proteinExistence type="predicted"/>
<dbReference type="SUPFAM" id="SSF52540">
    <property type="entry name" value="P-loop containing nucleoside triphosphate hydrolases"/>
    <property type="match status" value="1"/>
</dbReference>